<evidence type="ECO:0000313" key="14">
    <source>
        <dbReference type="EMBL" id="KAJ8337262.1"/>
    </source>
</evidence>
<dbReference type="GO" id="GO:0012505">
    <property type="term" value="C:endomembrane system"/>
    <property type="evidence" value="ECO:0007669"/>
    <property type="project" value="UniProtKB-SubCell"/>
</dbReference>
<feature type="domain" description="RING-CH-type" evidence="13">
    <location>
        <begin position="11"/>
        <end position="75"/>
    </location>
</feature>
<reference evidence="14" key="1">
    <citation type="journal article" date="2023" name="Science">
        <title>Genome structures resolve the early diversification of teleost fishes.</title>
        <authorList>
            <person name="Parey E."/>
            <person name="Louis A."/>
            <person name="Montfort J."/>
            <person name="Bouchez O."/>
            <person name="Roques C."/>
            <person name="Iampietro C."/>
            <person name="Lluch J."/>
            <person name="Castinel A."/>
            <person name="Donnadieu C."/>
            <person name="Desvignes T."/>
            <person name="Floi Bucao C."/>
            <person name="Jouanno E."/>
            <person name="Wen M."/>
            <person name="Mejri S."/>
            <person name="Dirks R."/>
            <person name="Jansen H."/>
            <person name="Henkel C."/>
            <person name="Chen W.J."/>
            <person name="Zahm M."/>
            <person name="Cabau C."/>
            <person name="Klopp C."/>
            <person name="Thompson A.W."/>
            <person name="Robinson-Rechavi M."/>
            <person name="Braasch I."/>
            <person name="Lecointre G."/>
            <person name="Bobe J."/>
            <person name="Postlethwait J.H."/>
            <person name="Berthelot C."/>
            <person name="Roest Crollius H."/>
            <person name="Guiguen Y."/>
        </authorList>
    </citation>
    <scope>NUCLEOTIDE SEQUENCE</scope>
    <source>
        <strain evidence="14">WJC10195</strain>
    </source>
</reference>
<keyword evidence="5" id="KW-0808">Transferase</keyword>
<name>A0A9Q1IF05_SYNKA</name>
<protein>
    <recommendedName>
        <fullName evidence="4">RING-type E3 ubiquitin transferase</fullName>
        <ecNumber evidence="4">2.3.2.27</ecNumber>
    </recommendedName>
</protein>
<dbReference type="InterPro" id="IPR013083">
    <property type="entry name" value="Znf_RING/FYVE/PHD"/>
</dbReference>
<keyword evidence="15" id="KW-1185">Reference proteome</keyword>
<comment type="pathway">
    <text evidence="3">Protein modification; protein ubiquitination.</text>
</comment>
<keyword evidence="11" id="KW-1133">Transmembrane helix</keyword>
<comment type="catalytic activity">
    <reaction evidence="1">
        <text>S-ubiquitinyl-[E2 ubiquitin-conjugating enzyme]-L-cysteine + [acceptor protein]-L-lysine = [E2 ubiquitin-conjugating enzyme]-L-cysteine + N(6)-ubiquitinyl-[acceptor protein]-L-lysine.</text>
        <dbReference type="EC" id="2.3.2.27"/>
    </reaction>
</comment>
<evidence type="ECO:0000313" key="15">
    <source>
        <dbReference type="Proteomes" id="UP001152622"/>
    </source>
</evidence>
<evidence type="ECO:0000256" key="1">
    <source>
        <dbReference type="ARBA" id="ARBA00000900"/>
    </source>
</evidence>
<evidence type="ECO:0000256" key="10">
    <source>
        <dbReference type="ARBA" id="ARBA00022833"/>
    </source>
</evidence>
<evidence type="ECO:0000256" key="2">
    <source>
        <dbReference type="ARBA" id="ARBA00004127"/>
    </source>
</evidence>
<dbReference type="PROSITE" id="PS51292">
    <property type="entry name" value="ZF_RING_CH"/>
    <property type="match status" value="1"/>
</dbReference>
<dbReference type="Pfam" id="PF12906">
    <property type="entry name" value="RINGv"/>
    <property type="match status" value="1"/>
</dbReference>
<dbReference type="GO" id="GO:0061630">
    <property type="term" value="F:ubiquitin protein ligase activity"/>
    <property type="evidence" value="ECO:0007669"/>
    <property type="project" value="UniProtKB-EC"/>
</dbReference>
<organism evidence="14 15">
    <name type="scientific">Synaphobranchus kaupii</name>
    <name type="common">Kaup's arrowtooth eel</name>
    <dbReference type="NCBI Taxonomy" id="118154"/>
    <lineage>
        <taxon>Eukaryota</taxon>
        <taxon>Metazoa</taxon>
        <taxon>Chordata</taxon>
        <taxon>Craniata</taxon>
        <taxon>Vertebrata</taxon>
        <taxon>Euteleostomi</taxon>
        <taxon>Actinopterygii</taxon>
        <taxon>Neopterygii</taxon>
        <taxon>Teleostei</taxon>
        <taxon>Anguilliformes</taxon>
        <taxon>Synaphobranchidae</taxon>
        <taxon>Synaphobranchus</taxon>
    </lineage>
</organism>
<comment type="caution">
    <text evidence="14">The sequence shown here is derived from an EMBL/GenBank/DDBJ whole genome shotgun (WGS) entry which is preliminary data.</text>
</comment>
<evidence type="ECO:0000256" key="5">
    <source>
        <dbReference type="ARBA" id="ARBA00022679"/>
    </source>
</evidence>
<evidence type="ECO:0000256" key="8">
    <source>
        <dbReference type="ARBA" id="ARBA00022771"/>
    </source>
</evidence>
<keyword evidence="8" id="KW-0863">Zinc-finger</keyword>
<dbReference type="PANTHER" id="PTHR46053:SF1">
    <property type="entry name" value="E3 UBIQUITIN-PROTEIN LIGASE MARCHF11"/>
    <property type="match status" value="1"/>
</dbReference>
<evidence type="ECO:0000256" key="3">
    <source>
        <dbReference type="ARBA" id="ARBA00004906"/>
    </source>
</evidence>
<dbReference type="Proteomes" id="UP001152622">
    <property type="component" value="Chromosome 19"/>
</dbReference>
<evidence type="ECO:0000256" key="4">
    <source>
        <dbReference type="ARBA" id="ARBA00012483"/>
    </source>
</evidence>
<gene>
    <name evidence="14" type="ORF">SKAU_G00384820</name>
</gene>
<dbReference type="SUPFAM" id="SSF57850">
    <property type="entry name" value="RING/U-box"/>
    <property type="match status" value="1"/>
</dbReference>
<evidence type="ECO:0000256" key="6">
    <source>
        <dbReference type="ARBA" id="ARBA00022692"/>
    </source>
</evidence>
<keyword evidence="7" id="KW-0479">Metal-binding</keyword>
<keyword evidence="6" id="KW-0812">Transmembrane</keyword>
<evidence type="ECO:0000256" key="11">
    <source>
        <dbReference type="ARBA" id="ARBA00022989"/>
    </source>
</evidence>
<evidence type="ECO:0000256" key="7">
    <source>
        <dbReference type="ARBA" id="ARBA00022723"/>
    </source>
</evidence>
<evidence type="ECO:0000256" key="9">
    <source>
        <dbReference type="ARBA" id="ARBA00022786"/>
    </source>
</evidence>
<dbReference type="AlphaFoldDB" id="A0A9Q1IF05"/>
<keyword evidence="9" id="KW-0833">Ubl conjugation pathway</keyword>
<dbReference type="InterPro" id="IPR011016">
    <property type="entry name" value="Znf_RING-CH"/>
</dbReference>
<dbReference type="EMBL" id="JAINUF010000019">
    <property type="protein sequence ID" value="KAJ8337262.1"/>
    <property type="molecule type" value="Genomic_DNA"/>
</dbReference>
<dbReference type="Gene3D" id="3.30.40.10">
    <property type="entry name" value="Zinc/RING finger domain, C3HC4 (zinc finger)"/>
    <property type="match status" value="1"/>
</dbReference>
<sequence length="75" mass="7887">METLHSDCSSENCSPTPSCRICFQGAEQLSPALLPLLPQGDLLNPCRCDGSVRYTHQQGLRGSANAAPGASSPSR</sequence>
<accession>A0A9Q1IF05</accession>
<evidence type="ECO:0000259" key="13">
    <source>
        <dbReference type="PROSITE" id="PS51292"/>
    </source>
</evidence>
<dbReference type="EC" id="2.3.2.27" evidence="4"/>
<dbReference type="PANTHER" id="PTHR46053">
    <property type="entry name" value="E3 UBIQUITIN-PROTEIN LIGASE MARCH4-LIKE"/>
    <property type="match status" value="1"/>
</dbReference>
<dbReference type="GO" id="GO:0016567">
    <property type="term" value="P:protein ubiquitination"/>
    <property type="evidence" value="ECO:0007669"/>
    <property type="project" value="InterPro"/>
</dbReference>
<keyword evidence="12" id="KW-0472">Membrane</keyword>
<comment type="subcellular location">
    <subcellularLocation>
        <location evidence="2">Endomembrane system</location>
        <topology evidence="2">Multi-pass membrane protein</topology>
    </subcellularLocation>
</comment>
<proteinExistence type="predicted"/>
<evidence type="ECO:0000256" key="12">
    <source>
        <dbReference type="ARBA" id="ARBA00023136"/>
    </source>
</evidence>
<dbReference type="GO" id="GO:0008270">
    <property type="term" value="F:zinc ion binding"/>
    <property type="evidence" value="ECO:0007669"/>
    <property type="project" value="UniProtKB-KW"/>
</dbReference>
<keyword evidence="10" id="KW-0862">Zinc</keyword>
<dbReference type="InterPro" id="IPR046356">
    <property type="entry name" value="MARCHF4/9/11"/>
</dbReference>